<dbReference type="CDD" id="cd04939">
    <property type="entry name" value="PA2301"/>
    <property type="match status" value="1"/>
</dbReference>
<dbReference type="InterPro" id="IPR036754">
    <property type="entry name" value="YbaK/aa-tRNA-synt-asso_dom_sf"/>
</dbReference>
<dbReference type="RefSeq" id="WP_086566946.1">
    <property type="nucleotide sequence ID" value="NZ_JAFMOF010000002.1"/>
</dbReference>
<dbReference type="InterPro" id="IPR007214">
    <property type="entry name" value="YbaK/aa-tRNA-synth-assoc-dom"/>
</dbReference>
<proteinExistence type="predicted"/>
<accession>A0A939FN22</accession>
<protein>
    <submittedName>
        <fullName evidence="2">YbaK/EbsC family protein</fullName>
    </submittedName>
</protein>
<dbReference type="Gene3D" id="3.90.960.10">
    <property type="entry name" value="YbaK/aminoacyl-tRNA synthetase-associated domain"/>
    <property type="match status" value="1"/>
</dbReference>
<dbReference type="Proteomes" id="UP000664781">
    <property type="component" value="Unassembled WGS sequence"/>
</dbReference>
<dbReference type="AlphaFoldDB" id="A0A939FN22"/>
<organism evidence="2 3">
    <name type="scientific">Streptomyces triculaminicus</name>
    <dbReference type="NCBI Taxonomy" id="2816232"/>
    <lineage>
        <taxon>Bacteria</taxon>
        <taxon>Bacillati</taxon>
        <taxon>Actinomycetota</taxon>
        <taxon>Actinomycetes</taxon>
        <taxon>Kitasatosporales</taxon>
        <taxon>Streptomycetaceae</taxon>
        <taxon>Streptomyces</taxon>
    </lineage>
</organism>
<dbReference type="SUPFAM" id="SSF55826">
    <property type="entry name" value="YbaK/ProRS associated domain"/>
    <property type="match status" value="1"/>
</dbReference>
<evidence type="ECO:0000259" key="1">
    <source>
        <dbReference type="Pfam" id="PF04073"/>
    </source>
</evidence>
<dbReference type="GO" id="GO:0002161">
    <property type="term" value="F:aminoacyl-tRNA deacylase activity"/>
    <property type="evidence" value="ECO:0007669"/>
    <property type="project" value="InterPro"/>
</dbReference>
<evidence type="ECO:0000313" key="2">
    <source>
        <dbReference type="EMBL" id="MBO0654257.1"/>
    </source>
</evidence>
<dbReference type="Pfam" id="PF04073">
    <property type="entry name" value="tRNA_edit"/>
    <property type="match status" value="1"/>
</dbReference>
<reference evidence="2" key="1">
    <citation type="submission" date="2021-03" db="EMBL/GenBank/DDBJ databases">
        <title>Streptomyces strains.</title>
        <authorList>
            <person name="Lund M.B."/>
            <person name="Toerring T."/>
        </authorList>
    </citation>
    <scope>NUCLEOTIDE SEQUENCE</scope>
    <source>
        <strain evidence="2">JCM 4242</strain>
    </source>
</reference>
<evidence type="ECO:0000313" key="3">
    <source>
        <dbReference type="Proteomes" id="UP000664781"/>
    </source>
</evidence>
<feature type="domain" description="YbaK/aminoacyl-tRNA synthetase-associated" evidence="1">
    <location>
        <begin position="53"/>
        <end position="170"/>
    </location>
</feature>
<dbReference type="EMBL" id="JAFMOF010000002">
    <property type="protein sequence ID" value="MBO0654257.1"/>
    <property type="molecule type" value="Genomic_DNA"/>
</dbReference>
<gene>
    <name evidence="2" type="ORF">J1792_16190</name>
</gene>
<keyword evidence="3" id="KW-1185">Reference proteome</keyword>
<dbReference type="PANTHER" id="PTHR30411:SF1">
    <property type="entry name" value="CYTOPLASMIC PROTEIN"/>
    <property type="match status" value="1"/>
</dbReference>
<sequence length="188" mass="19724">MISSPVTSPFGRFEETWRAVHRPELLADPVASALERYSGTEPVESVLVVDTDPEVADTAAFCAAYDVSLEVSANCVVIAARRGQDVSYAACVALATTRVDVNKAVRKHLGARKASFAPMETAVALTGMEYGGICPVGLPDGWPLLIDEAVASSPYVLIGSGRRRGKLILPGPFLAQLPNAEVVAGLAG</sequence>
<name>A0A939FN22_9ACTN</name>
<comment type="caution">
    <text evidence="2">The sequence shown here is derived from an EMBL/GenBank/DDBJ whole genome shotgun (WGS) entry which is preliminary data.</text>
</comment>
<dbReference type="PANTHER" id="PTHR30411">
    <property type="entry name" value="CYTOPLASMIC PROTEIN"/>
    <property type="match status" value="1"/>
</dbReference>